<dbReference type="Proteomes" id="UP000467252">
    <property type="component" value="Chromosome"/>
</dbReference>
<keyword evidence="3" id="KW-1185">Reference proteome</keyword>
<accession>A0A7I7UDQ3</accession>
<keyword evidence="1" id="KW-0732">Signal</keyword>
<proteinExistence type="predicted"/>
<feature type="chain" id="PRO_5029818626" description="Secreted protein" evidence="1">
    <location>
        <begin position="28"/>
        <end position="163"/>
    </location>
</feature>
<dbReference type="AlphaFoldDB" id="A0A7I7UDQ3"/>
<evidence type="ECO:0000313" key="3">
    <source>
        <dbReference type="Proteomes" id="UP000467252"/>
    </source>
</evidence>
<reference evidence="2 3" key="1">
    <citation type="journal article" date="2019" name="Emerg. Microbes Infect.">
        <title>Comprehensive subspecies identification of 175 nontuberculous mycobacteria species based on 7547 genomic profiles.</title>
        <authorList>
            <person name="Matsumoto Y."/>
            <person name="Kinjo T."/>
            <person name="Motooka D."/>
            <person name="Nabeya D."/>
            <person name="Jung N."/>
            <person name="Uechi K."/>
            <person name="Horii T."/>
            <person name="Iida T."/>
            <person name="Fujita J."/>
            <person name="Nakamura S."/>
        </authorList>
    </citation>
    <scope>NUCLEOTIDE SEQUENCE [LARGE SCALE GENOMIC DNA]</scope>
    <source>
        <strain evidence="2 3">JCM 6370</strain>
    </source>
</reference>
<evidence type="ECO:0000313" key="2">
    <source>
        <dbReference type="EMBL" id="BBY79210.1"/>
    </source>
</evidence>
<dbReference type="PROSITE" id="PS51257">
    <property type="entry name" value="PROKAR_LIPOPROTEIN"/>
    <property type="match status" value="1"/>
</dbReference>
<gene>
    <name evidence="2" type="ORF">MPUL_03680</name>
</gene>
<evidence type="ECO:0008006" key="4">
    <source>
        <dbReference type="Google" id="ProtNLM"/>
    </source>
</evidence>
<sequence>MMEHRSIIAAAAAIGIGAACTAPPAGAADAVAINGTYAAFSDGRWAKTNDSRHDEKSVHQTWTITSTCTTYQDCTGRVVSDHGWSGDLVYLSGRWKVSHTIENWEPCFDGTAYPGTQTFMFWVGYPAVPGQYVGWDRTEGPSGACGFNKVLDIEMPFTLTRVD</sequence>
<dbReference type="EMBL" id="AP022599">
    <property type="protein sequence ID" value="BBY79210.1"/>
    <property type="molecule type" value="Genomic_DNA"/>
</dbReference>
<feature type="signal peptide" evidence="1">
    <location>
        <begin position="1"/>
        <end position="27"/>
    </location>
</feature>
<protein>
    <recommendedName>
        <fullName evidence="4">Secreted protein</fullName>
    </recommendedName>
</protein>
<name>A0A7I7UDQ3_MYCPV</name>
<evidence type="ECO:0000256" key="1">
    <source>
        <dbReference type="SAM" id="SignalP"/>
    </source>
</evidence>
<organism evidence="2 3">
    <name type="scientific">Mycolicibacterium pulveris</name>
    <name type="common">Mycobacterium pulveris</name>
    <dbReference type="NCBI Taxonomy" id="36813"/>
    <lineage>
        <taxon>Bacteria</taxon>
        <taxon>Bacillati</taxon>
        <taxon>Actinomycetota</taxon>
        <taxon>Actinomycetes</taxon>
        <taxon>Mycobacteriales</taxon>
        <taxon>Mycobacteriaceae</taxon>
        <taxon>Mycolicibacterium</taxon>
    </lineage>
</organism>